<name>A0A1Y1I2U2_KLENI</name>
<organism evidence="1 2">
    <name type="scientific">Klebsormidium nitens</name>
    <name type="common">Green alga</name>
    <name type="synonym">Ulothrix nitens</name>
    <dbReference type="NCBI Taxonomy" id="105231"/>
    <lineage>
        <taxon>Eukaryota</taxon>
        <taxon>Viridiplantae</taxon>
        <taxon>Streptophyta</taxon>
        <taxon>Klebsormidiophyceae</taxon>
        <taxon>Klebsormidiales</taxon>
        <taxon>Klebsormidiaceae</taxon>
        <taxon>Klebsormidium</taxon>
    </lineage>
</organism>
<dbReference type="EMBL" id="DF237060">
    <property type="protein sequence ID" value="GAQ82448.1"/>
    <property type="molecule type" value="Genomic_DNA"/>
</dbReference>
<evidence type="ECO:0000313" key="2">
    <source>
        <dbReference type="Proteomes" id="UP000054558"/>
    </source>
</evidence>
<dbReference type="AlphaFoldDB" id="A0A1Y1I2U2"/>
<dbReference type="Proteomes" id="UP000054558">
    <property type="component" value="Unassembled WGS sequence"/>
</dbReference>
<evidence type="ECO:0000313" key="1">
    <source>
        <dbReference type="EMBL" id="GAQ82448.1"/>
    </source>
</evidence>
<keyword evidence="2" id="KW-1185">Reference proteome</keyword>
<reference evidence="1 2" key="1">
    <citation type="journal article" date="2014" name="Nat. Commun.">
        <title>Klebsormidium flaccidum genome reveals primary factors for plant terrestrial adaptation.</title>
        <authorList>
            <person name="Hori K."/>
            <person name="Maruyama F."/>
            <person name="Fujisawa T."/>
            <person name="Togashi T."/>
            <person name="Yamamoto N."/>
            <person name="Seo M."/>
            <person name="Sato S."/>
            <person name="Yamada T."/>
            <person name="Mori H."/>
            <person name="Tajima N."/>
            <person name="Moriyama T."/>
            <person name="Ikeuchi M."/>
            <person name="Watanabe M."/>
            <person name="Wada H."/>
            <person name="Kobayashi K."/>
            <person name="Saito M."/>
            <person name="Masuda T."/>
            <person name="Sasaki-Sekimoto Y."/>
            <person name="Mashiguchi K."/>
            <person name="Awai K."/>
            <person name="Shimojima M."/>
            <person name="Masuda S."/>
            <person name="Iwai M."/>
            <person name="Nobusawa T."/>
            <person name="Narise T."/>
            <person name="Kondo S."/>
            <person name="Saito H."/>
            <person name="Sato R."/>
            <person name="Murakawa M."/>
            <person name="Ihara Y."/>
            <person name="Oshima-Yamada Y."/>
            <person name="Ohtaka K."/>
            <person name="Satoh M."/>
            <person name="Sonobe K."/>
            <person name="Ishii M."/>
            <person name="Ohtani R."/>
            <person name="Kanamori-Sato M."/>
            <person name="Honoki R."/>
            <person name="Miyazaki D."/>
            <person name="Mochizuki H."/>
            <person name="Umetsu J."/>
            <person name="Higashi K."/>
            <person name="Shibata D."/>
            <person name="Kamiya Y."/>
            <person name="Sato N."/>
            <person name="Nakamura Y."/>
            <person name="Tabata S."/>
            <person name="Ida S."/>
            <person name="Kurokawa K."/>
            <person name="Ohta H."/>
        </authorList>
    </citation>
    <scope>NUCLEOTIDE SEQUENCE [LARGE SCALE GENOMIC DNA]</scope>
    <source>
        <strain evidence="1 2">NIES-2285</strain>
    </source>
</reference>
<proteinExistence type="predicted"/>
<protein>
    <submittedName>
        <fullName evidence="1">Uncharacterized protein</fullName>
    </submittedName>
</protein>
<sequence length="325" mass="36492">MAGPGSRTYVVGLVRVGRAEARTAGLLPGDSEEEGGSNSEVGLGCLCETVRAFKDRMFLRRKQTLLRAWSSLCVGRKRHRAFVSRGLQRVRRSALRRAFVEWKSMTNEGVRLQLEDSSDRFSKRMHELQANLSAAETAQSTRLCPGWRSTRRRGAHCSRQQILRARDFLFPEQWDAGRILSLDGGDVRIVGSPTGAQRPLRVRHPRAADAARLWGLRWERGAGGLTRLECERRRRHFPLVTARPRHGRSPRPPLPRLLLPAALRPRRGPFWRVPFRFRPAERAELGGWVGAELGGWVGGWVLNWTAGSGASRWWPGIPPGHGGST</sequence>
<gene>
    <name evidence="1" type="ORF">KFL_001110250</name>
</gene>
<accession>A0A1Y1I2U2</accession>